<keyword evidence="2" id="KW-1185">Reference proteome</keyword>
<dbReference type="Proteomes" id="UP000308600">
    <property type="component" value="Unassembled WGS sequence"/>
</dbReference>
<gene>
    <name evidence="1" type="ORF">BDN72DRAFT_802610</name>
</gene>
<evidence type="ECO:0000313" key="1">
    <source>
        <dbReference type="EMBL" id="TFK64048.1"/>
    </source>
</evidence>
<name>A0ACD3AEE9_9AGAR</name>
<sequence length="849" mass="91613">MSNVLNVEETLGKLTLAQKIKLLGGLDVWHTEPVPEAGVPSMRFSDGPNGVRGTRFFNGVPASCFPSSTGLGSSFDVELAAKVGGTLADEARAKSAHVLLAPTVNIQRSPLGGRSFESFSEDPHLNGTIAAAYINGLQAKGVSATIKHYVANDQEFERFSISSDLSERALREIYLKPFQIAIKGSDPWALMSSYNRVNGVHVSEDKRLLDDVLRKVWGWKGLVMSDWTGVYSTTQSLLAGLDIEMPGPPVMRGKALDRALQAGKIFPSDIDARARKVLELVQRAQASGIPFDGPEASIDTPEVRQTLRTAAADATVLLKNDNKLLPLKADVKTIAVMGPNAKATMISGGGSASLTPTYAVSPLEGITTAAKEIGAKVKYTPGAYTTKYHPLLDPYIRQLDGTPGALMEFWNDSPTSDFLTLQPNFEKPVAGCAWSTPTSSSYCFMADGIDETEVNLACWIRYSTTFTPDEDGDWEFGINITGKANLFLDDKLVVDLSTVESRGDSWFGLGTADVKASVAGLKAGQSYRIELRLNNADFVSQGVPFTCRGGIRIGALRKIDPQGAINDAVELAKNSDVAIVVVGLNHDWESEGFDRADLELPGLSNGLVSAVLKANPRTIIVNQSGAPVTMPWIGEAATLIQAFYGGNELGNGLADIIFGKVNPSGKLSLTFPKRLEDVPSYPSYGDKGQEHGKILYNEGIFVGYRGYEVKNLEPLFPFGYGLSYSQFQYSSLEASSVSEAAELTVTFKITNISTVDGREVAQVYIADPVSSLPRAVKELKGFAKVLIKAGETEAVSVKLDREAFGFYDDRQSSWVAEKGKFEILVGSSSTDIKLKTEVELEKTITWTGL</sequence>
<protein>
    <submittedName>
        <fullName evidence="1">Glycoside hydrolase family 3 protein</fullName>
    </submittedName>
</protein>
<keyword evidence="1" id="KW-0378">Hydrolase</keyword>
<dbReference type="EMBL" id="ML208491">
    <property type="protein sequence ID" value="TFK64048.1"/>
    <property type="molecule type" value="Genomic_DNA"/>
</dbReference>
<organism evidence="1 2">
    <name type="scientific">Pluteus cervinus</name>
    <dbReference type="NCBI Taxonomy" id="181527"/>
    <lineage>
        <taxon>Eukaryota</taxon>
        <taxon>Fungi</taxon>
        <taxon>Dikarya</taxon>
        <taxon>Basidiomycota</taxon>
        <taxon>Agaricomycotina</taxon>
        <taxon>Agaricomycetes</taxon>
        <taxon>Agaricomycetidae</taxon>
        <taxon>Agaricales</taxon>
        <taxon>Pluteineae</taxon>
        <taxon>Pluteaceae</taxon>
        <taxon>Pluteus</taxon>
    </lineage>
</organism>
<accession>A0ACD3AEE9</accession>
<proteinExistence type="predicted"/>
<reference evidence="1 2" key="1">
    <citation type="journal article" date="2019" name="Nat. Ecol. Evol.">
        <title>Megaphylogeny resolves global patterns of mushroom evolution.</title>
        <authorList>
            <person name="Varga T."/>
            <person name="Krizsan K."/>
            <person name="Foldi C."/>
            <person name="Dima B."/>
            <person name="Sanchez-Garcia M."/>
            <person name="Sanchez-Ramirez S."/>
            <person name="Szollosi G.J."/>
            <person name="Szarkandi J.G."/>
            <person name="Papp V."/>
            <person name="Albert L."/>
            <person name="Andreopoulos W."/>
            <person name="Angelini C."/>
            <person name="Antonin V."/>
            <person name="Barry K.W."/>
            <person name="Bougher N.L."/>
            <person name="Buchanan P."/>
            <person name="Buyck B."/>
            <person name="Bense V."/>
            <person name="Catcheside P."/>
            <person name="Chovatia M."/>
            <person name="Cooper J."/>
            <person name="Damon W."/>
            <person name="Desjardin D."/>
            <person name="Finy P."/>
            <person name="Geml J."/>
            <person name="Haridas S."/>
            <person name="Hughes K."/>
            <person name="Justo A."/>
            <person name="Karasinski D."/>
            <person name="Kautmanova I."/>
            <person name="Kiss B."/>
            <person name="Kocsube S."/>
            <person name="Kotiranta H."/>
            <person name="LaButti K.M."/>
            <person name="Lechner B.E."/>
            <person name="Liimatainen K."/>
            <person name="Lipzen A."/>
            <person name="Lukacs Z."/>
            <person name="Mihaltcheva S."/>
            <person name="Morgado L.N."/>
            <person name="Niskanen T."/>
            <person name="Noordeloos M.E."/>
            <person name="Ohm R.A."/>
            <person name="Ortiz-Santana B."/>
            <person name="Ovrebo C."/>
            <person name="Racz N."/>
            <person name="Riley R."/>
            <person name="Savchenko A."/>
            <person name="Shiryaev A."/>
            <person name="Soop K."/>
            <person name="Spirin V."/>
            <person name="Szebenyi C."/>
            <person name="Tomsovsky M."/>
            <person name="Tulloss R.E."/>
            <person name="Uehling J."/>
            <person name="Grigoriev I.V."/>
            <person name="Vagvolgyi C."/>
            <person name="Papp T."/>
            <person name="Martin F.M."/>
            <person name="Miettinen O."/>
            <person name="Hibbett D.S."/>
            <person name="Nagy L.G."/>
        </authorList>
    </citation>
    <scope>NUCLEOTIDE SEQUENCE [LARGE SCALE GENOMIC DNA]</scope>
    <source>
        <strain evidence="1 2">NL-1719</strain>
    </source>
</reference>
<evidence type="ECO:0000313" key="2">
    <source>
        <dbReference type="Proteomes" id="UP000308600"/>
    </source>
</evidence>